<protein>
    <submittedName>
        <fullName evidence="1">Uncharacterized protein</fullName>
    </submittedName>
</protein>
<evidence type="ECO:0000313" key="2">
    <source>
        <dbReference type="Proteomes" id="UP000265520"/>
    </source>
</evidence>
<evidence type="ECO:0000313" key="1">
    <source>
        <dbReference type="EMBL" id="MCI51010.1"/>
    </source>
</evidence>
<comment type="caution">
    <text evidence="1">The sequence shown here is derived from an EMBL/GenBank/DDBJ whole genome shotgun (WGS) entry which is preliminary data.</text>
</comment>
<keyword evidence="2" id="KW-1185">Reference proteome</keyword>
<dbReference type="AlphaFoldDB" id="A0A392SSV5"/>
<organism evidence="1 2">
    <name type="scientific">Trifolium medium</name>
    <dbReference type="NCBI Taxonomy" id="97028"/>
    <lineage>
        <taxon>Eukaryota</taxon>
        <taxon>Viridiplantae</taxon>
        <taxon>Streptophyta</taxon>
        <taxon>Embryophyta</taxon>
        <taxon>Tracheophyta</taxon>
        <taxon>Spermatophyta</taxon>
        <taxon>Magnoliopsida</taxon>
        <taxon>eudicotyledons</taxon>
        <taxon>Gunneridae</taxon>
        <taxon>Pentapetalae</taxon>
        <taxon>rosids</taxon>
        <taxon>fabids</taxon>
        <taxon>Fabales</taxon>
        <taxon>Fabaceae</taxon>
        <taxon>Papilionoideae</taxon>
        <taxon>50 kb inversion clade</taxon>
        <taxon>NPAAA clade</taxon>
        <taxon>Hologalegina</taxon>
        <taxon>IRL clade</taxon>
        <taxon>Trifolieae</taxon>
        <taxon>Trifolium</taxon>
    </lineage>
</organism>
<dbReference type="Proteomes" id="UP000265520">
    <property type="component" value="Unassembled WGS sequence"/>
</dbReference>
<feature type="non-terminal residue" evidence="1">
    <location>
        <position position="1"/>
    </location>
</feature>
<sequence>ISRPGVVPLDIGMEPSSWFSAKSNQSRLERLPIVAGIFPMNLLEFKDLPLKLS</sequence>
<dbReference type="EMBL" id="LXQA010425403">
    <property type="protein sequence ID" value="MCI51010.1"/>
    <property type="molecule type" value="Genomic_DNA"/>
</dbReference>
<proteinExistence type="predicted"/>
<accession>A0A392SSV5</accession>
<name>A0A392SSV5_9FABA</name>
<reference evidence="1 2" key="1">
    <citation type="journal article" date="2018" name="Front. Plant Sci.">
        <title>Red Clover (Trifolium pratense) and Zigzag Clover (T. medium) - A Picture of Genomic Similarities and Differences.</title>
        <authorList>
            <person name="Dluhosova J."/>
            <person name="Istvanek J."/>
            <person name="Nedelnik J."/>
            <person name="Repkova J."/>
        </authorList>
    </citation>
    <scope>NUCLEOTIDE SEQUENCE [LARGE SCALE GENOMIC DNA]</scope>
    <source>
        <strain evidence="2">cv. 10/8</strain>
        <tissue evidence="1">Leaf</tissue>
    </source>
</reference>